<dbReference type="Proteomes" id="UP001221142">
    <property type="component" value="Unassembled WGS sequence"/>
</dbReference>
<feature type="domain" description="Glycoside hydrolase family 5" evidence="6">
    <location>
        <begin position="27"/>
        <end position="363"/>
    </location>
</feature>
<dbReference type="Pfam" id="PF00150">
    <property type="entry name" value="Cellulase"/>
    <property type="match status" value="1"/>
</dbReference>
<accession>A0AAD7FMX7</accession>
<dbReference type="GO" id="GO:0000272">
    <property type="term" value="P:polysaccharide catabolic process"/>
    <property type="evidence" value="ECO:0007669"/>
    <property type="project" value="InterPro"/>
</dbReference>
<dbReference type="GO" id="GO:0004553">
    <property type="term" value="F:hydrolase activity, hydrolyzing O-glycosyl compounds"/>
    <property type="evidence" value="ECO:0007669"/>
    <property type="project" value="InterPro"/>
</dbReference>
<sequence>MALLPRCLAVPALAALPLSTSSRWILDANGQRVKFRCVNWVGHLEAQIPEGLSNQPLDTIVDYVASNNFNCVRLTYSIDTALGPSVSVQDSFTQGAISAGVDAAAFAAVYNSASSINPFLTTSTRLDVFGAVVDALWARGIMTILDNHVSKASWCCNFTDGNGWFSDATGVYDAANQQYFITSDWLEGLGAMAIWSKSHPGIVGMSIRNEMREIPLLNPTSDWFPHVEQAGSTIHTNNPDLLVIVGGVNGGMDLSLLHSTSLDTGDWASKRVWEFHAYSYSALFSALGTDCSVVQNEYGLFAGFALVQGESYTGPLWLSEFGVGQTGGPDDGGLDDADANYLTCLVQYMTNNDADCSWTNNDADWAVWGLQGSYYVRDGTINYDETWGLLNADWSATRNPQFLPLLGAMWNVTQGP</sequence>
<proteinExistence type="inferred from homology"/>
<dbReference type="SUPFAM" id="SSF51445">
    <property type="entry name" value="(Trans)glycosidases"/>
    <property type="match status" value="1"/>
</dbReference>
<keyword evidence="2 4" id="KW-0378">Hydrolase</keyword>
<evidence type="ECO:0000256" key="3">
    <source>
        <dbReference type="ARBA" id="ARBA00023295"/>
    </source>
</evidence>
<evidence type="ECO:0000313" key="7">
    <source>
        <dbReference type="EMBL" id="KAJ7628358.1"/>
    </source>
</evidence>
<comment type="similarity">
    <text evidence="1 4">Belongs to the glycosyl hydrolase 5 (cellulase A) family.</text>
</comment>
<dbReference type="InterPro" id="IPR001547">
    <property type="entry name" value="Glyco_hydro_5"/>
</dbReference>
<gene>
    <name evidence="7" type="ORF">FB45DRAFT_979334</name>
</gene>
<dbReference type="PANTHER" id="PTHR31263:SF0">
    <property type="entry name" value="CELLULASE FAMILY PROTEIN (AFU_ORTHOLOGUE AFUA_5G14560)"/>
    <property type="match status" value="1"/>
</dbReference>
<dbReference type="EMBL" id="JARKIF010000010">
    <property type="protein sequence ID" value="KAJ7628358.1"/>
    <property type="molecule type" value="Genomic_DNA"/>
</dbReference>
<reference evidence="7" key="1">
    <citation type="submission" date="2023-03" db="EMBL/GenBank/DDBJ databases">
        <title>Massive genome expansion in bonnet fungi (Mycena s.s.) driven by repeated elements and novel gene families across ecological guilds.</title>
        <authorList>
            <consortium name="Lawrence Berkeley National Laboratory"/>
            <person name="Harder C.B."/>
            <person name="Miyauchi S."/>
            <person name="Viragh M."/>
            <person name="Kuo A."/>
            <person name="Thoen E."/>
            <person name="Andreopoulos B."/>
            <person name="Lu D."/>
            <person name="Skrede I."/>
            <person name="Drula E."/>
            <person name="Henrissat B."/>
            <person name="Morin E."/>
            <person name="Kohler A."/>
            <person name="Barry K."/>
            <person name="LaButti K."/>
            <person name="Morin E."/>
            <person name="Salamov A."/>
            <person name="Lipzen A."/>
            <person name="Mereny Z."/>
            <person name="Hegedus B."/>
            <person name="Baldrian P."/>
            <person name="Stursova M."/>
            <person name="Weitz H."/>
            <person name="Taylor A."/>
            <person name="Grigoriev I.V."/>
            <person name="Nagy L.G."/>
            <person name="Martin F."/>
            <person name="Kauserud H."/>
        </authorList>
    </citation>
    <scope>NUCLEOTIDE SEQUENCE</scope>
    <source>
        <strain evidence="7">9284</strain>
    </source>
</reference>
<dbReference type="PANTHER" id="PTHR31263">
    <property type="entry name" value="CELLULASE FAMILY PROTEIN (AFU_ORTHOLOGUE AFUA_5G14560)"/>
    <property type="match status" value="1"/>
</dbReference>
<feature type="chain" id="PRO_5041946879" evidence="5">
    <location>
        <begin position="23"/>
        <end position="416"/>
    </location>
</feature>
<comment type="caution">
    <text evidence="7">The sequence shown here is derived from an EMBL/GenBank/DDBJ whole genome shotgun (WGS) entry which is preliminary data.</text>
</comment>
<evidence type="ECO:0000256" key="2">
    <source>
        <dbReference type="ARBA" id="ARBA00022801"/>
    </source>
</evidence>
<dbReference type="AlphaFoldDB" id="A0AAD7FMX7"/>
<evidence type="ECO:0000313" key="8">
    <source>
        <dbReference type="Proteomes" id="UP001221142"/>
    </source>
</evidence>
<dbReference type="Gene3D" id="3.20.20.80">
    <property type="entry name" value="Glycosidases"/>
    <property type="match status" value="1"/>
</dbReference>
<evidence type="ECO:0000256" key="5">
    <source>
        <dbReference type="SAM" id="SignalP"/>
    </source>
</evidence>
<protein>
    <submittedName>
        <fullName evidence="7">Cellulase family protein</fullName>
    </submittedName>
</protein>
<keyword evidence="8" id="KW-1185">Reference proteome</keyword>
<evidence type="ECO:0000256" key="1">
    <source>
        <dbReference type="ARBA" id="ARBA00005641"/>
    </source>
</evidence>
<dbReference type="InterPro" id="IPR017853">
    <property type="entry name" value="GH"/>
</dbReference>
<keyword evidence="5" id="KW-0732">Signal</keyword>
<evidence type="ECO:0000256" key="4">
    <source>
        <dbReference type="RuleBase" id="RU361153"/>
    </source>
</evidence>
<organism evidence="7 8">
    <name type="scientific">Roridomyces roridus</name>
    <dbReference type="NCBI Taxonomy" id="1738132"/>
    <lineage>
        <taxon>Eukaryota</taxon>
        <taxon>Fungi</taxon>
        <taxon>Dikarya</taxon>
        <taxon>Basidiomycota</taxon>
        <taxon>Agaricomycotina</taxon>
        <taxon>Agaricomycetes</taxon>
        <taxon>Agaricomycetidae</taxon>
        <taxon>Agaricales</taxon>
        <taxon>Marasmiineae</taxon>
        <taxon>Mycenaceae</taxon>
        <taxon>Roridomyces</taxon>
    </lineage>
</organism>
<name>A0AAD7FMX7_9AGAR</name>
<feature type="signal peptide" evidence="5">
    <location>
        <begin position="1"/>
        <end position="22"/>
    </location>
</feature>
<evidence type="ECO:0000259" key="6">
    <source>
        <dbReference type="Pfam" id="PF00150"/>
    </source>
</evidence>
<keyword evidence="3 4" id="KW-0326">Glycosidase</keyword>